<feature type="non-terminal residue" evidence="1">
    <location>
        <position position="1"/>
    </location>
</feature>
<dbReference type="AlphaFoldDB" id="A0AA36HLD5"/>
<gene>
    <name evidence="1" type="ORF">EVOR1521_LOCUS913</name>
</gene>
<dbReference type="Proteomes" id="UP001178507">
    <property type="component" value="Unassembled WGS sequence"/>
</dbReference>
<name>A0AA36HLD5_9DINO</name>
<organism evidence="1 2">
    <name type="scientific">Effrenium voratum</name>
    <dbReference type="NCBI Taxonomy" id="2562239"/>
    <lineage>
        <taxon>Eukaryota</taxon>
        <taxon>Sar</taxon>
        <taxon>Alveolata</taxon>
        <taxon>Dinophyceae</taxon>
        <taxon>Suessiales</taxon>
        <taxon>Symbiodiniaceae</taxon>
        <taxon>Effrenium</taxon>
    </lineage>
</organism>
<protein>
    <submittedName>
        <fullName evidence="1">Uncharacterized protein</fullName>
    </submittedName>
</protein>
<dbReference type="EMBL" id="CAUJNA010000008">
    <property type="protein sequence ID" value="CAJ1370323.1"/>
    <property type="molecule type" value="Genomic_DNA"/>
</dbReference>
<evidence type="ECO:0000313" key="2">
    <source>
        <dbReference type="Proteomes" id="UP001178507"/>
    </source>
</evidence>
<reference evidence="1" key="1">
    <citation type="submission" date="2023-08" db="EMBL/GenBank/DDBJ databases">
        <authorList>
            <person name="Chen Y."/>
            <person name="Shah S."/>
            <person name="Dougan E. K."/>
            <person name="Thang M."/>
            <person name="Chan C."/>
        </authorList>
    </citation>
    <scope>NUCLEOTIDE SEQUENCE</scope>
</reference>
<proteinExistence type="predicted"/>
<sequence>EQYAQKSPVRAPAVPLESLHWQPPADLPQRLSRKPPAAEIGVAVFGTHATLSLEPVDMLGRAQGSFKLKATFFGL</sequence>
<accession>A0AA36HLD5</accession>
<evidence type="ECO:0000313" key="1">
    <source>
        <dbReference type="EMBL" id="CAJ1370323.1"/>
    </source>
</evidence>
<comment type="caution">
    <text evidence="1">The sequence shown here is derived from an EMBL/GenBank/DDBJ whole genome shotgun (WGS) entry which is preliminary data.</text>
</comment>
<feature type="non-terminal residue" evidence="1">
    <location>
        <position position="75"/>
    </location>
</feature>
<keyword evidence="2" id="KW-1185">Reference proteome</keyword>